<evidence type="ECO:0000256" key="5">
    <source>
        <dbReference type="SAM" id="Phobius"/>
    </source>
</evidence>
<feature type="transmembrane region" description="Helical" evidence="5">
    <location>
        <begin position="6"/>
        <end position="29"/>
    </location>
</feature>
<dbReference type="EMBL" id="CAEZVY010000075">
    <property type="protein sequence ID" value="CAB4643663.1"/>
    <property type="molecule type" value="Genomic_DNA"/>
</dbReference>
<accession>A0A6J6K5S8</accession>
<dbReference type="AlphaFoldDB" id="A0A6J6K5S8"/>
<evidence type="ECO:0000256" key="4">
    <source>
        <dbReference type="ARBA" id="ARBA00023136"/>
    </source>
</evidence>
<feature type="transmembrane region" description="Helical" evidence="5">
    <location>
        <begin position="443"/>
        <end position="464"/>
    </location>
</feature>
<dbReference type="Gene3D" id="1.10.287.950">
    <property type="entry name" value="Methyl-accepting chemotaxis protein"/>
    <property type="match status" value="1"/>
</dbReference>
<reference evidence="7" key="1">
    <citation type="submission" date="2020-05" db="EMBL/GenBank/DDBJ databases">
        <authorList>
            <person name="Chiriac C."/>
            <person name="Salcher M."/>
            <person name="Ghai R."/>
            <person name="Kavagutti S V."/>
        </authorList>
    </citation>
    <scope>NUCLEOTIDE SEQUENCE</scope>
</reference>
<sequence length="570" mass="58688">MKNVPSIALWVLVAIVTPVIIIGGLLGALSSAGDGLERVPVALVNNDELIRETNEEGEETVIFASKPLVTELVTSEDFAVDWLVTNSEQARALLASGDVYAIVEIPEGFSLAVSTLDSSAPQQATFTIITDSSRSYLAGVLSDQVGAALAAGVSDEFGSGIMEGLFAAIVDVSNGFQETADAAEELASGVEGVSDGMSELASGYEDFDDGLGELTAGTRGLSDGLDALSASTSQLSQLSTGLSAIKDSGALTGNPAQPTLNTLIDALAVAIPNVSNGIVALDKGADAIADSSVDLEAGSGDIREGLSALAEGTETLSDGSREFADGLADGAAELGDNALVTADDETSGVLTSPVVFTRQDRSADVSLQETFSSVLAPVGLWLVVLLYFLVLPSYSSRVLSSSARTSTLLTRALRPVMAVVLAWTVIVTVLIHTLGSVPWASGVLTGPLVALSALAFASLHFAVWAWNPRWLAPLSLGAFVIQIVSLGNLVPLEILPTFYQAISGLTPLGWSIEALIAAFASAEGSRVWAPIAALAVISIICVVLAALSLQSRRSGGIRAEVMLPAGYPTR</sequence>
<dbReference type="InterPro" id="IPR051328">
    <property type="entry name" value="T7SS_ABC-Transporter"/>
</dbReference>
<keyword evidence="2 5" id="KW-0812">Transmembrane</keyword>
<gene>
    <name evidence="7" type="ORF">UFOPK2158_00799</name>
</gene>
<dbReference type="GO" id="GO:0140359">
    <property type="term" value="F:ABC-type transporter activity"/>
    <property type="evidence" value="ECO:0007669"/>
    <property type="project" value="InterPro"/>
</dbReference>
<feature type="transmembrane region" description="Helical" evidence="5">
    <location>
        <begin position="371"/>
        <end position="392"/>
    </location>
</feature>
<proteinExistence type="predicted"/>
<evidence type="ECO:0000256" key="1">
    <source>
        <dbReference type="ARBA" id="ARBA00004141"/>
    </source>
</evidence>
<evidence type="ECO:0000259" key="6">
    <source>
        <dbReference type="Pfam" id="PF12698"/>
    </source>
</evidence>
<dbReference type="Pfam" id="PF12698">
    <property type="entry name" value="ABC2_membrane_3"/>
    <property type="match status" value="1"/>
</dbReference>
<protein>
    <submittedName>
        <fullName evidence="7">Unannotated protein</fullName>
    </submittedName>
</protein>
<feature type="transmembrane region" description="Helical" evidence="5">
    <location>
        <begin position="470"/>
        <end position="490"/>
    </location>
</feature>
<feature type="transmembrane region" description="Helical" evidence="5">
    <location>
        <begin position="412"/>
        <end position="431"/>
    </location>
</feature>
<dbReference type="InterPro" id="IPR013525">
    <property type="entry name" value="ABC2_TM"/>
</dbReference>
<name>A0A6J6K5S8_9ZZZZ</name>
<dbReference type="GO" id="GO:0016020">
    <property type="term" value="C:membrane"/>
    <property type="evidence" value="ECO:0007669"/>
    <property type="project" value="UniProtKB-SubCell"/>
</dbReference>
<dbReference type="PANTHER" id="PTHR43077">
    <property type="entry name" value="TRANSPORT PERMEASE YVFS-RELATED"/>
    <property type="match status" value="1"/>
</dbReference>
<organism evidence="7">
    <name type="scientific">freshwater metagenome</name>
    <dbReference type="NCBI Taxonomy" id="449393"/>
    <lineage>
        <taxon>unclassified sequences</taxon>
        <taxon>metagenomes</taxon>
        <taxon>ecological metagenomes</taxon>
    </lineage>
</organism>
<comment type="subcellular location">
    <subcellularLocation>
        <location evidence="1">Membrane</location>
        <topology evidence="1">Multi-pass membrane protein</topology>
    </subcellularLocation>
</comment>
<keyword evidence="4 5" id="KW-0472">Membrane</keyword>
<keyword evidence="3 5" id="KW-1133">Transmembrane helix</keyword>
<feature type="domain" description="ABC-2 type transporter transmembrane" evidence="6">
    <location>
        <begin position="11"/>
        <end position="134"/>
    </location>
</feature>
<feature type="transmembrane region" description="Helical" evidence="5">
    <location>
        <begin position="527"/>
        <end position="549"/>
    </location>
</feature>
<evidence type="ECO:0000313" key="7">
    <source>
        <dbReference type="EMBL" id="CAB4643663.1"/>
    </source>
</evidence>
<dbReference type="PANTHER" id="PTHR43077:SF10">
    <property type="entry name" value="TRANSPORT PERMEASE PROTEIN"/>
    <property type="match status" value="1"/>
</dbReference>
<evidence type="ECO:0000256" key="3">
    <source>
        <dbReference type="ARBA" id="ARBA00022989"/>
    </source>
</evidence>
<evidence type="ECO:0000256" key="2">
    <source>
        <dbReference type="ARBA" id="ARBA00022692"/>
    </source>
</evidence>